<protein>
    <submittedName>
        <fullName evidence="3">Hydrolase</fullName>
    </submittedName>
</protein>
<organism evidence="3 4">
    <name type="scientific">Paractinoplanes tereljensis</name>
    <dbReference type="NCBI Taxonomy" id="571912"/>
    <lineage>
        <taxon>Bacteria</taxon>
        <taxon>Bacillati</taxon>
        <taxon>Actinomycetota</taxon>
        <taxon>Actinomycetes</taxon>
        <taxon>Micromonosporales</taxon>
        <taxon>Micromonosporaceae</taxon>
        <taxon>Paractinoplanes</taxon>
    </lineage>
</organism>
<reference evidence="3" key="1">
    <citation type="submission" date="2021-01" db="EMBL/GenBank/DDBJ databases">
        <title>Whole genome shotgun sequence of Actinoplanes tereljensis NBRC 105297.</title>
        <authorList>
            <person name="Komaki H."/>
            <person name="Tamura T."/>
        </authorList>
    </citation>
    <scope>NUCLEOTIDE SEQUENCE</scope>
    <source>
        <strain evidence="3">NBRC 105297</strain>
    </source>
</reference>
<dbReference type="InterPro" id="IPR029058">
    <property type="entry name" value="AB_hydrolase_fold"/>
</dbReference>
<dbReference type="EMBL" id="BOMY01000021">
    <property type="protein sequence ID" value="GIF20183.1"/>
    <property type="molecule type" value="Genomic_DNA"/>
</dbReference>
<comment type="caution">
    <text evidence="3">The sequence shown here is derived from an EMBL/GenBank/DDBJ whole genome shotgun (WGS) entry which is preliminary data.</text>
</comment>
<dbReference type="InterPro" id="IPR000073">
    <property type="entry name" value="AB_hydrolase_1"/>
</dbReference>
<sequence length="253" mass="26582">MHHHRQGSGSPIVLIHGIGSRWQVWKPVLDRLAAWHDVIALDLPGFGGTPFDGVPGSVPHLADRVAAFLGSLGVERAAVGGSSLGGGVALELARRGLARSVVAFSPVGFFGSAEAAWCRTVVGGARAAGTALGPALPRLFARRAGRVALCGVFFGRPGALPPDECLADARAMITAPGFTGARRTLGEWRLAEPITGVPVTIAWGDRDLVLPYRQAKQARRILPQARHVRLPGCGHLPFADDPRTCGRLLLEAA</sequence>
<dbReference type="InterPro" id="IPR050266">
    <property type="entry name" value="AB_hydrolase_sf"/>
</dbReference>
<dbReference type="GO" id="GO:0016787">
    <property type="term" value="F:hydrolase activity"/>
    <property type="evidence" value="ECO:0007669"/>
    <property type="project" value="UniProtKB-KW"/>
</dbReference>
<dbReference type="Pfam" id="PF12697">
    <property type="entry name" value="Abhydrolase_6"/>
    <property type="match status" value="1"/>
</dbReference>
<dbReference type="Proteomes" id="UP000623608">
    <property type="component" value="Unassembled WGS sequence"/>
</dbReference>
<dbReference type="GO" id="GO:0016020">
    <property type="term" value="C:membrane"/>
    <property type="evidence" value="ECO:0007669"/>
    <property type="project" value="TreeGrafter"/>
</dbReference>
<evidence type="ECO:0000313" key="4">
    <source>
        <dbReference type="Proteomes" id="UP000623608"/>
    </source>
</evidence>
<name>A0A919NKI9_9ACTN</name>
<feature type="domain" description="AB hydrolase-1" evidence="2">
    <location>
        <begin position="12"/>
        <end position="243"/>
    </location>
</feature>
<gene>
    <name evidence="3" type="ORF">Ate02nite_29130</name>
</gene>
<proteinExistence type="predicted"/>
<accession>A0A919NKI9</accession>
<keyword evidence="4" id="KW-1185">Reference proteome</keyword>
<dbReference type="AlphaFoldDB" id="A0A919NKI9"/>
<evidence type="ECO:0000259" key="2">
    <source>
        <dbReference type="Pfam" id="PF12697"/>
    </source>
</evidence>
<dbReference type="PRINTS" id="PR00111">
    <property type="entry name" value="ABHYDROLASE"/>
</dbReference>
<dbReference type="SUPFAM" id="SSF53474">
    <property type="entry name" value="alpha/beta-Hydrolases"/>
    <property type="match status" value="1"/>
</dbReference>
<dbReference type="PANTHER" id="PTHR43798:SF31">
    <property type="entry name" value="AB HYDROLASE SUPERFAMILY PROTEIN YCLE"/>
    <property type="match status" value="1"/>
</dbReference>
<dbReference type="Gene3D" id="3.40.50.1820">
    <property type="entry name" value="alpha/beta hydrolase"/>
    <property type="match status" value="1"/>
</dbReference>
<evidence type="ECO:0000313" key="3">
    <source>
        <dbReference type="EMBL" id="GIF20183.1"/>
    </source>
</evidence>
<dbReference type="RefSeq" id="WP_203805593.1">
    <property type="nucleotide sequence ID" value="NZ_BOMY01000021.1"/>
</dbReference>
<evidence type="ECO:0000256" key="1">
    <source>
        <dbReference type="ARBA" id="ARBA00022801"/>
    </source>
</evidence>
<dbReference type="PANTHER" id="PTHR43798">
    <property type="entry name" value="MONOACYLGLYCEROL LIPASE"/>
    <property type="match status" value="1"/>
</dbReference>
<keyword evidence="1 3" id="KW-0378">Hydrolase</keyword>